<organism evidence="2 3">
    <name type="scientific">Parapedobacter koreensis</name>
    <dbReference type="NCBI Taxonomy" id="332977"/>
    <lineage>
        <taxon>Bacteria</taxon>
        <taxon>Pseudomonadati</taxon>
        <taxon>Bacteroidota</taxon>
        <taxon>Sphingobacteriia</taxon>
        <taxon>Sphingobacteriales</taxon>
        <taxon>Sphingobacteriaceae</taxon>
        <taxon>Parapedobacter</taxon>
    </lineage>
</organism>
<reference evidence="3" key="1">
    <citation type="submission" date="2016-10" db="EMBL/GenBank/DDBJ databases">
        <authorList>
            <person name="Varghese N."/>
            <person name="Submissions S."/>
        </authorList>
    </citation>
    <scope>NUCLEOTIDE SEQUENCE [LARGE SCALE GENOMIC DNA]</scope>
    <source>
        <strain evidence="3">Jip14</strain>
    </source>
</reference>
<name>A0A1H7SEU4_9SPHI</name>
<accession>A0A1H7SEU4</accession>
<dbReference type="EMBL" id="FNZR01000008">
    <property type="protein sequence ID" value="SEL70244.1"/>
    <property type="molecule type" value="Genomic_DNA"/>
</dbReference>
<keyword evidence="1" id="KW-0175">Coiled coil</keyword>
<keyword evidence="3" id="KW-1185">Reference proteome</keyword>
<evidence type="ECO:0000256" key="1">
    <source>
        <dbReference type="SAM" id="Coils"/>
    </source>
</evidence>
<dbReference type="AlphaFoldDB" id="A0A1H7SEU4"/>
<dbReference type="Proteomes" id="UP000198916">
    <property type="component" value="Unassembled WGS sequence"/>
</dbReference>
<protein>
    <submittedName>
        <fullName evidence="2">Uncharacterized protein</fullName>
    </submittedName>
</protein>
<dbReference type="OrthoDB" id="713115at2"/>
<feature type="coiled-coil region" evidence="1">
    <location>
        <begin position="82"/>
        <end position="137"/>
    </location>
</feature>
<gene>
    <name evidence="2" type="ORF">SAMN05421740_108221</name>
</gene>
<sequence>MLKLWDFCFMDENKDLGRYLQKKLRDKGIEDKAVADALNISSRSVRNIYPLKDIYTDRFAKFCVLLNEDLFLQYYGQSEPLKSILNREKVALEQEVARLRELDEEKERLISFLKEELEEKKSSIKNLQSELLSKVDEILNLLKSK</sequence>
<proteinExistence type="predicted"/>
<evidence type="ECO:0000313" key="3">
    <source>
        <dbReference type="Proteomes" id="UP000198916"/>
    </source>
</evidence>
<dbReference type="STRING" id="332977.SAMN05421740_108221"/>
<evidence type="ECO:0000313" key="2">
    <source>
        <dbReference type="EMBL" id="SEL70244.1"/>
    </source>
</evidence>